<evidence type="ECO:0000313" key="4">
    <source>
        <dbReference type="Proteomes" id="UP000008138"/>
    </source>
</evidence>
<organism evidence="3 4">
    <name type="scientific">Thermoproteus uzoniensis (strain 768-20)</name>
    <dbReference type="NCBI Taxonomy" id="999630"/>
    <lineage>
        <taxon>Archaea</taxon>
        <taxon>Thermoproteota</taxon>
        <taxon>Thermoprotei</taxon>
        <taxon>Thermoproteales</taxon>
        <taxon>Thermoproteaceae</taxon>
        <taxon>Thermoproteus</taxon>
    </lineage>
</organism>
<keyword evidence="2" id="KW-0472">Membrane</keyword>
<keyword evidence="2" id="KW-1133">Transmembrane helix</keyword>
<keyword evidence="4" id="KW-1185">Reference proteome</keyword>
<dbReference type="STRING" id="999630.TUZN_1123"/>
<dbReference type="AlphaFoldDB" id="F2L0C1"/>
<dbReference type="OrthoDB" id="30474at2157"/>
<feature type="region of interest" description="Disordered" evidence="1">
    <location>
        <begin position="410"/>
        <end position="429"/>
    </location>
</feature>
<dbReference type="eggNOG" id="arCOG14034">
    <property type="taxonomic scope" value="Archaea"/>
</dbReference>
<dbReference type="EMBL" id="CP002590">
    <property type="protein sequence ID" value="AEA12603.1"/>
    <property type="molecule type" value="Genomic_DNA"/>
</dbReference>
<proteinExistence type="predicted"/>
<evidence type="ECO:0000256" key="1">
    <source>
        <dbReference type="SAM" id="MobiDB-lite"/>
    </source>
</evidence>
<dbReference type="HOGENOM" id="CLU_573214_0_0_2"/>
<sequence>MRPLPIAFLLLLAAVAEAAFWGGQIASGLPPFYSSSIAAYGGQAYVFYTALGSNGTAIAGIALLGPSYGQILGPPQSPSSSPYLFAARGGLAMLWTYSPSPGAALLYMSTLGPAGWGRPTALTKSGAVLSYASDGELIYAVWEPYYDPTYSTARLLVIAPNGTLLRSAALPGLVALNGAWRGEAVGVFSNGTYAVLAANGTVERLEAAYAGASDVGLYVFSNGVLRYGGRSLPAPWASAAAPASGCGGAAALAWSSSGRLAVYLIRGEAVQLRNLEVPGLAVARGVCAGGYLYVEAESVEGHAKSIWAFVVPISPVKPAVGVKALNGTASVFWDVPYPQEYNITAVYLAVYLDGKPLEVMEVAPSGALNYTLRRPGNYTFAVTAAGPLGNATAAAYLLYNATAAQTATSAPTTTATSTQSTTSPVPTPTFTTTARHASAGTGHGLLYATVAIAAASAAVAFAVMRRGRRRPSRGRR</sequence>
<feature type="transmembrane region" description="Helical" evidence="2">
    <location>
        <begin position="445"/>
        <end position="464"/>
    </location>
</feature>
<name>F2L0C1_THEU7</name>
<accession>F2L0C1</accession>
<keyword evidence="2" id="KW-0812">Transmembrane</keyword>
<gene>
    <name evidence="3" type="ordered locus">TUZN_1123</name>
</gene>
<reference key="2">
    <citation type="submission" date="2011-03" db="EMBL/GenBank/DDBJ databases">
        <title>Complete genome sequence of the thermoacidophilic crenarchaeon Thermoproteus uzoniensis 768-20.</title>
        <authorList>
            <person name="Mardanov A.V."/>
            <person name="Gumerov V.M."/>
            <person name="Beletsky A.V."/>
            <person name="Prokofeva M.I."/>
            <person name="Bonch-Osmolovskaya E.A."/>
            <person name="Ravin N.V."/>
            <person name="Skryabin K.G."/>
        </authorList>
    </citation>
    <scope>NUCLEOTIDE SEQUENCE</scope>
    <source>
        <strain>768-20</strain>
    </source>
</reference>
<protein>
    <submittedName>
        <fullName evidence="3">Uncharacterized protein</fullName>
    </submittedName>
</protein>
<reference evidence="3 4" key="1">
    <citation type="journal article" date="2011" name="J. Bacteriol.">
        <title>Complete genome sequence of the thermoacidophilic crenarchaeon Thermoproteus uzoniensis 768-20.</title>
        <authorList>
            <person name="Mardanov A.V."/>
            <person name="Gumerov V.M."/>
            <person name="Beletsky A.V."/>
            <person name="Prokofeva M.I."/>
            <person name="Bonch-Osmolovskaya E.A."/>
            <person name="Ravin N.V."/>
            <person name="Skryabin K.G."/>
        </authorList>
    </citation>
    <scope>NUCLEOTIDE SEQUENCE [LARGE SCALE GENOMIC DNA]</scope>
    <source>
        <strain evidence="3 4">768-20</strain>
    </source>
</reference>
<dbReference type="Proteomes" id="UP000008138">
    <property type="component" value="Chromosome"/>
</dbReference>
<dbReference type="GeneID" id="43500462"/>
<evidence type="ECO:0000256" key="2">
    <source>
        <dbReference type="SAM" id="Phobius"/>
    </source>
</evidence>
<dbReference type="KEGG" id="tuz:TUZN_1123"/>
<evidence type="ECO:0000313" key="3">
    <source>
        <dbReference type="EMBL" id="AEA12603.1"/>
    </source>
</evidence>
<dbReference type="RefSeq" id="WP_013679939.1">
    <property type="nucleotide sequence ID" value="NC_015315.1"/>
</dbReference>